<gene>
    <name evidence="2" type="ORF">ACFY35_42800</name>
</gene>
<keyword evidence="3" id="KW-1185">Reference proteome</keyword>
<feature type="signal peptide" evidence="1">
    <location>
        <begin position="1"/>
        <end position="19"/>
    </location>
</feature>
<dbReference type="Proteomes" id="UP001602245">
    <property type="component" value="Unassembled WGS sequence"/>
</dbReference>
<keyword evidence="1" id="KW-0732">Signal</keyword>
<accession>A0ABW6WVG0</accession>
<protein>
    <recommendedName>
        <fullName evidence="4">Lipoprotein</fullName>
    </recommendedName>
</protein>
<dbReference type="Gene3D" id="2.50.20.20">
    <property type="match status" value="1"/>
</dbReference>
<dbReference type="RefSeq" id="WP_169516359.1">
    <property type="nucleotide sequence ID" value="NZ_JBIAZU010000008.1"/>
</dbReference>
<dbReference type="EMBL" id="JBIAZU010000008">
    <property type="protein sequence ID" value="MFF5296206.1"/>
    <property type="molecule type" value="Genomic_DNA"/>
</dbReference>
<proteinExistence type="predicted"/>
<feature type="chain" id="PRO_5046834443" description="Lipoprotein" evidence="1">
    <location>
        <begin position="20"/>
        <end position="242"/>
    </location>
</feature>
<dbReference type="PROSITE" id="PS51257">
    <property type="entry name" value="PROKAR_LIPOPROTEIN"/>
    <property type="match status" value="1"/>
</dbReference>
<sequence length="242" mass="24961">MKSIAASAVAFLAVGGLLAGCNSKDDVAPAATQAAAPTSAAPADNGVAALTADQILAKSKAALTSAKSFRVKGSTDADGQKMQLDLEINGTDVLGKIAVGKAVIELLAAGGKHYIRPNQAFWTTMGGASAADAKNIANLMGKRWVVVSAKNKDLNSFFDIVNIDEMLKPQGTASKGTAKQIGEYKTIGLKDSEGGTLYVATVGEPYPIQEHDSDGDINFTEFGKTFTDLKAPAAADVVDLNL</sequence>
<evidence type="ECO:0008006" key="4">
    <source>
        <dbReference type="Google" id="ProtNLM"/>
    </source>
</evidence>
<evidence type="ECO:0000313" key="2">
    <source>
        <dbReference type="EMBL" id="MFF5296206.1"/>
    </source>
</evidence>
<comment type="caution">
    <text evidence="2">The sequence shown here is derived from an EMBL/GenBank/DDBJ whole genome shotgun (WGS) entry which is preliminary data.</text>
</comment>
<evidence type="ECO:0000256" key="1">
    <source>
        <dbReference type="SAM" id="SignalP"/>
    </source>
</evidence>
<reference evidence="2 3" key="1">
    <citation type="submission" date="2024-10" db="EMBL/GenBank/DDBJ databases">
        <title>The Natural Products Discovery Center: Release of the First 8490 Sequenced Strains for Exploring Actinobacteria Biosynthetic Diversity.</title>
        <authorList>
            <person name="Kalkreuter E."/>
            <person name="Kautsar S.A."/>
            <person name="Yang D."/>
            <person name="Bader C.D."/>
            <person name="Teijaro C.N."/>
            <person name="Fluegel L."/>
            <person name="Davis C.M."/>
            <person name="Simpson J.R."/>
            <person name="Lauterbach L."/>
            <person name="Steele A.D."/>
            <person name="Gui C."/>
            <person name="Meng S."/>
            <person name="Li G."/>
            <person name="Viehrig K."/>
            <person name="Ye F."/>
            <person name="Su P."/>
            <person name="Kiefer A.F."/>
            <person name="Nichols A."/>
            <person name="Cepeda A.J."/>
            <person name="Yan W."/>
            <person name="Fan B."/>
            <person name="Jiang Y."/>
            <person name="Adhikari A."/>
            <person name="Zheng C.-J."/>
            <person name="Schuster L."/>
            <person name="Cowan T.M."/>
            <person name="Smanski M.J."/>
            <person name="Chevrette M.G."/>
            <person name="De Carvalho L.P.S."/>
            <person name="Shen B."/>
        </authorList>
    </citation>
    <scope>NUCLEOTIDE SEQUENCE [LARGE SCALE GENOMIC DNA]</scope>
    <source>
        <strain evidence="2 3">NPDC000087</strain>
    </source>
</reference>
<name>A0ABW6WVG0_9ACTN</name>
<organism evidence="2 3">
    <name type="scientific">Paractinoplanes globisporus</name>
    <dbReference type="NCBI Taxonomy" id="113565"/>
    <lineage>
        <taxon>Bacteria</taxon>
        <taxon>Bacillati</taxon>
        <taxon>Actinomycetota</taxon>
        <taxon>Actinomycetes</taxon>
        <taxon>Micromonosporales</taxon>
        <taxon>Micromonosporaceae</taxon>
        <taxon>Paractinoplanes</taxon>
    </lineage>
</organism>
<evidence type="ECO:0000313" key="3">
    <source>
        <dbReference type="Proteomes" id="UP001602245"/>
    </source>
</evidence>